<sequence>MLVVLAVSFTRLALGVHFVSDVLAGWALGLGWLAVTAGTFRAWQHSRGRYADEPLDPLDLDPDEAPQLVVRAEPHRSLPATAGRLAGAAAVVVAALGVLGLLVTAVLTDTWLGRLDRDIVASLVEERTAFRSDLATAVSTLGGTRAVIAVGLSAAVLALAVTGRRRPALFVVVTLVGEVLLYFVVAQIVGRLRPDVADLVSELPSGASWPSGHSAAAAALYGAVAALVLVSSRSPWRWAVLALPVVLAPAIGLSRLYVAAHYPTDVVAGLVLGGAWVLVCARFVLVPAAADAARRADAGAAR</sequence>
<evidence type="ECO:0000256" key="4">
    <source>
        <dbReference type="ARBA" id="ARBA00022801"/>
    </source>
</evidence>
<dbReference type="Proteomes" id="UP001324287">
    <property type="component" value="Chromosome"/>
</dbReference>
<dbReference type="Pfam" id="PF01569">
    <property type="entry name" value="PAP2"/>
    <property type="match status" value="2"/>
</dbReference>
<evidence type="ECO:0000313" key="9">
    <source>
        <dbReference type="EMBL" id="WRL66272.1"/>
    </source>
</evidence>
<name>A0ABZ1B7B6_9ACTN</name>
<keyword evidence="4" id="KW-0378">Hydrolase</keyword>
<evidence type="ECO:0000256" key="2">
    <source>
        <dbReference type="ARBA" id="ARBA00022475"/>
    </source>
</evidence>
<dbReference type="InterPro" id="IPR036938">
    <property type="entry name" value="PAP2/HPO_sf"/>
</dbReference>
<evidence type="ECO:0000256" key="6">
    <source>
        <dbReference type="ARBA" id="ARBA00023136"/>
    </source>
</evidence>
<evidence type="ECO:0000259" key="8">
    <source>
        <dbReference type="SMART" id="SM00014"/>
    </source>
</evidence>
<keyword evidence="2" id="KW-1003">Cell membrane</keyword>
<feature type="transmembrane region" description="Helical" evidence="7">
    <location>
        <begin position="238"/>
        <end position="260"/>
    </location>
</feature>
<dbReference type="EMBL" id="CP141261">
    <property type="protein sequence ID" value="WRL66272.1"/>
    <property type="molecule type" value="Genomic_DNA"/>
</dbReference>
<keyword evidence="3 7" id="KW-0812">Transmembrane</keyword>
<evidence type="ECO:0000256" key="3">
    <source>
        <dbReference type="ARBA" id="ARBA00022692"/>
    </source>
</evidence>
<reference evidence="9 10" key="1">
    <citation type="submission" date="2023-12" db="EMBL/GenBank/DDBJ databases">
        <title>Blastococcus brunescens sp. nov., an actonobacterium isolated from sandstone collected in sahara desert.</title>
        <authorList>
            <person name="Gtari M."/>
            <person name="Ghodhbane F."/>
        </authorList>
    </citation>
    <scope>NUCLEOTIDE SEQUENCE [LARGE SCALE GENOMIC DNA]</scope>
    <source>
        <strain evidence="9 10">BMG 8361</strain>
    </source>
</reference>
<evidence type="ECO:0000313" key="10">
    <source>
        <dbReference type="Proteomes" id="UP001324287"/>
    </source>
</evidence>
<gene>
    <name evidence="9" type="ORF">U6N30_12895</name>
</gene>
<evidence type="ECO:0000256" key="1">
    <source>
        <dbReference type="ARBA" id="ARBA00004651"/>
    </source>
</evidence>
<proteinExistence type="predicted"/>
<dbReference type="SMART" id="SM00014">
    <property type="entry name" value="acidPPc"/>
    <property type="match status" value="1"/>
</dbReference>
<keyword evidence="5 7" id="KW-1133">Transmembrane helix</keyword>
<feature type="domain" description="Phosphatidic acid phosphatase type 2/haloperoxidase" evidence="8">
    <location>
        <begin position="171"/>
        <end position="281"/>
    </location>
</feature>
<dbReference type="RefSeq" id="WP_324277587.1">
    <property type="nucleotide sequence ID" value="NZ_CP141261.1"/>
</dbReference>
<keyword evidence="6 7" id="KW-0472">Membrane</keyword>
<dbReference type="SUPFAM" id="SSF48317">
    <property type="entry name" value="Acid phosphatase/Vanadium-dependent haloperoxidase"/>
    <property type="match status" value="2"/>
</dbReference>
<feature type="transmembrane region" description="Helical" evidence="7">
    <location>
        <begin position="209"/>
        <end position="231"/>
    </location>
</feature>
<dbReference type="Gene3D" id="1.20.144.10">
    <property type="entry name" value="Phosphatidic acid phosphatase type 2/haloperoxidase"/>
    <property type="match status" value="2"/>
</dbReference>
<accession>A0ABZ1B7B6</accession>
<evidence type="ECO:0000256" key="7">
    <source>
        <dbReference type="SAM" id="Phobius"/>
    </source>
</evidence>
<feature type="transmembrane region" description="Helical" evidence="7">
    <location>
        <begin position="85"/>
        <end position="107"/>
    </location>
</feature>
<dbReference type="PANTHER" id="PTHR14969:SF62">
    <property type="entry name" value="DECAPRENYLPHOSPHORYL-5-PHOSPHORIBOSE PHOSPHATASE RV3807C-RELATED"/>
    <property type="match status" value="1"/>
</dbReference>
<evidence type="ECO:0000256" key="5">
    <source>
        <dbReference type="ARBA" id="ARBA00022989"/>
    </source>
</evidence>
<protein>
    <submittedName>
        <fullName evidence="9">Phosphatase PAP2 family protein</fullName>
    </submittedName>
</protein>
<dbReference type="CDD" id="cd03392">
    <property type="entry name" value="PAP2_like_2"/>
    <property type="match status" value="1"/>
</dbReference>
<keyword evidence="10" id="KW-1185">Reference proteome</keyword>
<feature type="transmembrane region" description="Helical" evidence="7">
    <location>
        <begin position="25"/>
        <end position="43"/>
    </location>
</feature>
<feature type="transmembrane region" description="Helical" evidence="7">
    <location>
        <begin position="142"/>
        <end position="161"/>
    </location>
</feature>
<feature type="transmembrane region" description="Helical" evidence="7">
    <location>
        <begin position="266"/>
        <end position="285"/>
    </location>
</feature>
<feature type="transmembrane region" description="Helical" evidence="7">
    <location>
        <begin position="168"/>
        <end position="189"/>
    </location>
</feature>
<dbReference type="InterPro" id="IPR000326">
    <property type="entry name" value="PAP2/HPO"/>
</dbReference>
<organism evidence="9 10">
    <name type="scientific">Blastococcus brunescens</name>
    <dbReference type="NCBI Taxonomy" id="1564165"/>
    <lineage>
        <taxon>Bacteria</taxon>
        <taxon>Bacillati</taxon>
        <taxon>Actinomycetota</taxon>
        <taxon>Actinomycetes</taxon>
        <taxon>Geodermatophilales</taxon>
        <taxon>Geodermatophilaceae</taxon>
        <taxon>Blastococcus</taxon>
    </lineage>
</organism>
<comment type="subcellular location">
    <subcellularLocation>
        <location evidence="1">Cell membrane</location>
        <topology evidence="1">Multi-pass membrane protein</topology>
    </subcellularLocation>
</comment>
<dbReference type="PANTHER" id="PTHR14969">
    <property type="entry name" value="SPHINGOSINE-1-PHOSPHATE PHOSPHOHYDROLASE"/>
    <property type="match status" value="1"/>
</dbReference>